<proteinExistence type="predicted"/>
<dbReference type="EMBL" id="FOJU01000001">
    <property type="protein sequence ID" value="SFA78507.1"/>
    <property type="molecule type" value="Genomic_DNA"/>
</dbReference>
<organism evidence="1 2">
    <name type="scientific">Poseidonocella pacifica</name>
    <dbReference type="NCBI Taxonomy" id="871651"/>
    <lineage>
        <taxon>Bacteria</taxon>
        <taxon>Pseudomonadati</taxon>
        <taxon>Pseudomonadota</taxon>
        <taxon>Alphaproteobacteria</taxon>
        <taxon>Rhodobacterales</taxon>
        <taxon>Roseobacteraceae</taxon>
        <taxon>Poseidonocella</taxon>
    </lineage>
</organism>
<evidence type="ECO:0000313" key="1">
    <source>
        <dbReference type="EMBL" id="SFA78507.1"/>
    </source>
</evidence>
<name>A0A1I0VR52_9RHOB</name>
<protein>
    <submittedName>
        <fullName evidence="1">Putative baseplate assembly protein</fullName>
    </submittedName>
</protein>
<evidence type="ECO:0000313" key="2">
    <source>
        <dbReference type="Proteomes" id="UP000198796"/>
    </source>
</evidence>
<dbReference type="RefSeq" id="WP_092060884.1">
    <property type="nucleotide sequence ID" value="NZ_FOJU01000001.1"/>
</dbReference>
<gene>
    <name evidence="1" type="ORF">SAMN05421688_0866</name>
</gene>
<reference evidence="1 2" key="1">
    <citation type="submission" date="2016-10" db="EMBL/GenBank/DDBJ databases">
        <authorList>
            <person name="de Groot N.N."/>
        </authorList>
    </citation>
    <scope>NUCLEOTIDE SEQUENCE [LARGE SCALE GENOMIC DNA]</scope>
    <source>
        <strain evidence="1 2">DSM 29316</strain>
    </source>
</reference>
<dbReference type="STRING" id="871651.SAMN05421688_0866"/>
<keyword evidence="2" id="KW-1185">Reference proteome</keyword>
<dbReference type="AlphaFoldDB" id="A0A1I0VR52"/>
<dbReference type="Proteomes" id="UP000198796">
    <property type="component" value="Unassembled WGS sequence"/>
</dbReference>
<dbReference type="OrthoDB" id="266253at2"/>
<sequence length="880" mass="94593">MSCEHDCHATPPFPAGIYNRPGLDRIGYRIGDYARFREHALSRLDAMQVLSEWTHRGADDPGIAVLECGAIATEILAFYQELYANEVYLRTADWRESVARLVALTGYRLAPGLGGEATFALAVSGDTSVTVPAGFPFKADLDGANSPARFETTEEITAYPWLNQFSLYRPRNGPAAIAAGARVLELQAVDGDTALSKRQAQVFNPGDRIMLVPDSTMFEAGGGANPVQERSETLVIDRVEQVLDRIRLHFRGAVTLDRGPTVRAYRIGRSFRHFGHNAPLRIAALNETTGRATFDATVFNRVAATTTHLYSQFADNEIALESDVTDLPAGSGMIVTGAAEFAGAGETEFAVVNAVDTVRNEASHWAGLSGGNTAVALNANLFTNANLSLTALDVRRLQAHEVRSPPLLLAAAHTFSDGDFGLDTTLTFFGRHDRVQALAGRALLLEDEDGQTQRVNVTNVAEDFDLAGRDPEEDWLWTLALDQPPRFPQEAFAETDARVVVHGNLALADQGETQKEAAIGSGDARQTFQTFKLPKAPLTYLLHPGQTPPHVPELEVRVDGILWTRVDTFFASGANDRVYVVRQDDDGNSLVQFGDGITGARLSSGRRNVTVRFRTGQAARGPLEKGKSPKAMGRLAQLNNVAMPAPAVNGADPETEDTARQAAPMRMQSLGRLVGLSDYEAEALSLPGVQRAAAAFALSGGLLRLRVTVLTDGGGAAEAAAAAEALSAADRCRGAMRYPLEVVQGLRRWIFLDLTAGYRADRLPEDIQPAIHAVLGCASGTTEPQDGLFGFGLRRFGQDTHVSQVIAAVQQIDGVAWVRVDAFQPIPQGTPPQTDPLALPVPAPAVRETSVGCDTQGLLALHETHLRLSFALVTGAEECS</sequence>
<accession>A0A1I0VR52</accession>